<evidence type="ECO:0000313" key="2">
    <source>
        <dbReference type="EMBL" id="PKU29115.1"/>
    </source>
</evidence>
<accession>A0A2I0T5P3</accession>
<dbReference type="Proteomes" id="UP000233556">
    <property type="component" value="Unassembled WGS sequence"/>
</dbReference>
<reference evidence="3" key="1">
    <citation type="submission" date="2017-11" db="EMBL/GenBank/DDBJ databases">
        <authorList>
            <person name="Lima N.C."/>
            <person name="Parody-Merino A.M."/>
            <person name="Battley P.F."/>
            <person name="Fidler A.E."/>
            <person name="Prosdocimi F."/>
        </authorList>
    </citation>
    <scope>NUCLEOTIDE SEQUENCE [LARGE SCALE GENOMIC DNA]</scope>
</reference>
<dbReference type="EMBL" id="KZ518079">
    <property type="protein sequence ID" value="PKU29115.1"/>
    <property type="molecule type" value="Genomic_DNA"/>
</dbReference>
<sequence>MINGWRSRRVCAFPQLAEEMLDQLLQGFSPDHRDAQHFLVVGFLLAAVARHHFVGDEGDPKDSEATMSGYNDFWDRAHACGRRGKELDGSGFTPKQDLSKAANHHPALSPCPRLIPSQSKAAVLVRL</sequence>
<dbReference type="AlphaFoldDB" id="A0A2I0T5P3"/>
<feature type="region of interest" description="Disordered" evidence="1">
    <location>
        <begin position="85"/>
        <end position="109"/>
    </location>
</feature>
<keyword evidence="3" id="KW-1185">Reference proteome</keyword>
<proteinExistence type="predicted"/>
<evidence type="ECO:0000256" key="1">
    <source>
        <dbReference type="SAM" id="MobiDB-lite"/>
    </source>
</evidence>
<organism evidence="2 3">
    <name type="scientific">Limosa lapponica baueri</name>
    <dbReference type="NCBI Taxonomy" id="1758121"/>
    <lineage>
        <taxon>Eukaryota</taxon>
        <taxon>Metazoa</taxon>
        <taxon>Chordata</taxon>
        <taxon>Craniata</taxon>
        <taxon>Vertebrata</taxon>
        <taxon>Euteleostomi</taxon>
        <taxon>Archelosauria</taxon>
        <taxon>Archosauria</taxon>
        <taxon>Dinosauria</taxon>
        <taxon>Saurischia</taxon>
        <taxon>Theropoda</taxon>
        <taxon>Coelurosauria</taxon>
        <taxon>Aves</taxon>
        <taxon>Neognathae</taxon>
        <taxon>Neoaves</taxon>
        <taxon>Charadriiformes</taxon>
        <taxon>Scolopacidae</taxon>
        <taxon>Limosa</taxon>
    </lineage>
</organism>
<reference evidence="3" key="2">
    <citation type="submission" date="2017-12" db="EMBL/GenBank/DDBJ databases">
        <title>Genome sequence of the Bar-tailed Godwit (Limosa lapponica baueri).</title>
        <authorList>
            <person name="Lima N.C.B."/>
            <person name="Parody-Merino A.M."/>
            <person name="Battley P.F."/>
            <person name="Fidler A.E."/>
            <person name="Prosdocimi F."/>
        </authorList>
    </citation>
    <scope>NUCLEOTIDE SEQUENCE [LARGE SCALE GENOMIC DNA]</scope>
</reference>
<protein>
    <submittedName>
        <fullName evidence="2">Uncharacterized protein</fullName>
    </submittedName>
</protein>
<evidence type="ECO:0000313" key="3">
    <source>
        <dbReference type="Proteomes" id="UP000233556"/>
    </source>
</evidence>
<name>A0A2I0T5P3_LIMLA</name>
<gene>
    <name evidence="2" type="ORF">llap_20581</name>
</gene>